<dbReference type="Proteomes" id="UP000679950">
    <property type="component" value="Unassembled WGS sequence"/>
</dbReference>
<evidence type="ECO:0000259" key="1">
    <source>
        <dbReference type="SMART" id="SM00226"/>
    </source>
</evidence>
<dbReference type="PANTHER" id="PTHR11717:SF31">
    <property type="entry name" value="LOW MOLECULAR WEIGHT PROTEIN-TYROSINE-PHOSPHATASE ETP-RELATED"/>
    <property type="match status" value="1"/>
</dbReference>
<comment type="caution">
    <text evidence="2">The sequence shown here is derived from an EMBL/GenBank/DDBJ whole genome shotgun (WGS) entry which is preliminary data.</text>
</comment>
<gene>
    <name evidence="2" type="ORF">J8TS2_15070</name>
</gene>
<dbReference type="PANTHER" id="PTHR11717">
    <property type="entry name" value="LOW MOLECULAR WEIGHT PROTEIN TYROSINE PHOSPHATASE"/>
    <property type="match status" value="1"/>
</dbReference>
<evidence type="ECO:0000313" key="3">
    <source>
        <dbReference type="Proteomes" id="UP000679950"/>
    </source>
</evidence>
<dbReference type="InterPro" id="IPR050438">
    <property type="entry name" value="LMW_PTPase"/>
</dbReference>
<proteinExistence type="predicted"/>
<dbReference type="SUPFAM" id="SSF52788">
    <property type="entry name" value="Phosphotyrosine protein phosphatases I"/>
    <property type="match status" value="1"/>
</dbReference>
<dbReference type="EMBL" id="BORB01000010">
    <property type="protein sequence ID" value="GIN57188.1"/>
    <property type="molecule type" value="Genomic_DNA"/>
</dbReference>
<evidence type="ECO:0000313" key="2">
    <source>
        <dbReference type="EMBL" id="GIN57188.1"/>
    </source>
</evidence>
<dbReference type="InterPro" id="IPR036196">
    <property type="entry name" value="Ptyr_pPase_sf"/>
</dbReference>
<organism evidence="2 3">
    <name type="scientific">Lederbergia ruris</name>
    <dbReference type="NCBI Taxonomy" id="217495"/>
    <lineage>
        <taxon>Bacteria</taxon>
        <taxon>Bacillati</taxon>
        <taxon>Bacillota</taxon>
        <taxon>Bacilli</taxon>
        <taxon>Bacillales</taxon>
        <taxon>Bacillaceae</taxon>
        <taxon>Lederbergia</taxon>
    </lineage>
</organism>
<name>A0ABQ4KGU0_9BACI</name>
<dbReference type="InterPro" id="IPR023485">
    <property type="entry name" value="Ptyr_pPase"/>
</dbReference>
<feature type="domain" description="Phosphotyrosine protein phosphatase I" evidence="1">
    <location>
        <begin position="1"/>
        <end position="114"/>
    </location>
</feature>
<protein>
    <recommendedName>
        <fullName evidence="1">Phosphotyrosine protein phosphatase I domain-containing protein</fullName>
    </recommendedName>
</protein>
<dbReference type="Gene3D" id="3.40.50.2300">
    <property type="match status" value="1"/>
</dbReference>
<keyword evidence="3" id="KW-1185">Reference proteome</keyword>
<dbReference type="Pfam" id="PF01451">
    <property type="entry name" value="LMWPc"/>
    <property type="match status" value="1"/>
</dbReference>
<sequence>MAKSAGLFAVEGENAAQNTIRVLQENGIKCMHQSRALNKDDLDWATHVFTMTTMHKDLVMNSYPAYADKIFTLKEFIGEGEHSLDIADPYGGDDAVYRRTFAELNELISKMFTE</sequence>
<accession>A0ABQ4KGU0</accession>
<reference evidence="2 3" key="1">
    <citation type="submission" date="2021-03" db="EMBL/GenBank/DDBJ databases">
        <title>Antimicrobial resistance genes in bacteria isolated from Japanese honey, and their potential for conferring macrolide and lincosamide resistance in the American foulbrood pathogen Paenibacillus larvae.</title>
        <authorList>
            <person name="Okamoto M."/>
            <person name="Kumagai M."/>
            <person name="Kanamori H."/>
            <person name="Takamatsu D."/>
        </authorList>
    </citation>
    <scope>NUCLEOTIDE SEQUENCE [LARGE SCALE GENOMIC DNA]</scope>
    <source>
        <strain evidence="2 3">J8TS2</strain>
    </source>
</reference>
<dbReference type="SMART" id="SM00226">
    <property type="entry name" value="LMWPc"/>
    <property type="match status" value="1"/>
</dbReference>